<proteinExistence type="predicted"/>
<evidence type="ECO:0000313" key="1">
    <source>
        <dbReference type="EMBL" id="ASR75512.1"/>
    </source>
</evidence>
<protein>
    <submittedName>
        <fullName evidence="1">Uncharacterized protein</fullName>
    </submittedName>
</protein>
<accession>A0A222YU57</accession>
<name>A0A222YU57_9CAUD</name>
<organism evidence="1 2">
    <name type="scientific">Streptomyces phage Mildred21</name>
    <dbReference type="NCBI Taxonomy" id="2023959"/>
    <lineage>
        <taxon>Viruses</taxon>
        <taxon>Duplodnaviria</taxon>
        <taxon>Heunggongvirae</taxon>
        <taxon>Uroviricota</taxon>
        <taxon>Caudoviricetes</taxon>
        <taxon>Stanwilliamsviridae</taxon>
        <taxon>Boydwoodruffvirinae</taxon>
        <taxon>Samistivirus</taxon>
        <taxon>Samistivirus mildred21</taxon>
    </lineage>
</organism>
<keyword evidence="2" id="KW-1185">Reference proteome</keyword>
<reference evidence="1 2" key="1">
    <citation type="submission" date="2017-05" db="EMBL/GenBank/DDBJ databases">
        <authorList>
            <person name="Chapman J."/>
            <person name="Chang C."/>
            <person name="Suresh T."/>
            <person name="Shishido T.C."/>
            <person name="Bindert I."/>
            <person name="Shaffer C.D."/>
            <person name="Weston-Hafer K.A."/>
            <person name="Russell D.A."/>
            <person name="Pope W.H."/>
            <person name="Jacobs-Sera D."/>
            <person name="Hendrix R.W."/>
            <person name="Hatfull G.F."/>
        </authorList>
    </citation>
    <scope>NUCLEOTIDE SEQUENCE [LARGE SCALE GENOMIC DNA]</scope>
</reference>
<gene>
    <name evidence="1" type="ORF">SEA_MILDRED21_111</name>
</gene>
<sequence>MKCKKCGETKKEVRIAPIVGDPLCQKCWNDVQTDMRRKGATGKIDYEEYVRVQYPRWLRS</sequence>
<evidence type="ECO:0000313" key="2">
    <source>
        <dbReference type="Proteomes" id="UP000223009"/>
    </source>
</evidence>
<dbReference type="Proteomes" id="UP000223009">
    <property type="component" value="Segment"/>
</dbReference>
<dbReference type="EMBL" id="MF155946">
    <property type="protein sequence ID" value="ASR75512.1"/>
    <property type="molecule type" value="Genomic_DNA"/>
</dbReference>